<dbReference type="InterPro" id="IPR014825">
    <property type="entry name" value="DNA_alkylation"/>
</dbReference>
<evidence type="ECO:0000313" key="1">
    <source>
        <dbReference type="EMBL" id="MCD5312817.1"/>
    </source>
</evidence>
<dbReference type="RefSeq" id="WP_231443427.1">
    <property type="nucleotide sequence ID" value="NZ_JAJOMB010000009.1"/>
</dbReference>
<protein>
    <submittedName>
        <fullName evidence="1">DNA alkylation repair protein</fullName>
    </submittedName>
</protein>
<dbReference type="Pfam" id="PF08713">
    <property type="entry name" value="DNA_alkylation"/>
    <property type="match status" value="1"/>
</dbReference>
<dbReference type="AlphaFoldDB" id="A0A9X1ND73"/>
<dbReference type="SUPFAM" id="SSF48371">
    <property type="entry name" value="ARM repeat"/>
    <property type="match status" value="1"/>
</dbReference>
<dbReference type="EMBL" id="JAJOMB010000009">
    <property type="protein sequence ID" value="MCD5312817.1"/>
    <property type="molecule type" value="Genomic_DNA"/>
</dbReference>
<dbReference type="Gene3D" id="1.25.10.90">
    <property type="match status" value="1"/>
</dbReference>
<sequence length="235" mass="26738">METELSVELVADVEAAGDPQEAVGKAAFFKTGPGEYGEGDEFVGVRVPALRKMARQAYKVADLADVEALLAHRWHEVRLLGGFILVELYQRGDRPAAVEVMLRNLDRLNNWDLVDSVAPYVLGHWLLENPEQRTLLGRLAGSESLWERRTAVVATFALIRAGQFDDLLRLAGRLLDDRQDLMHKATGWMLREVGQRDRAVLNRFLDAHAHEMPRTMLRYALEKHPQDERRAYLSR</sequence>
<name>A0A9X1ND73_9ACTN</name>
<organism evidence="1 2">
    <name type="scientific">Kineosporia babensis</name>
    <dbReference type="NCBI Taxonomy" id="499548"/>
    <lineage>
        <taxon>Bacteria</taxon>
        <taxon>Bacillati</taxon>
        <taxon>Actinomycetota</taxon>
        <taxon>Actinomycetes</taxon>
        <taxon>Kineosporiales</taxon>
        <taxon>Kineosporiaceae</taxon>
        <taxon>Kineosporia</taxon>
    </lineage>
</organism>
<proteinExistence type="predicted"/>
<dbReference type="PANTHER" id="PTHR34070">
    <property type="entry name" value="ARMADILLO-TYPE FOLD"/>
    <property type="match status" value="1"/>
</dbReference>
<dbReference type="CDD" id="cd06561">
    <property type="entry name" value="AlkD_like"/>
    <property type="match status" value="1"/>
</dbReference>
<accession>A0A9X1ND73</accession>
<comment type="caution">
    <text evidence="1">The sequence shown here is derived from an EMBL/GenBank/DDBJ whole genome shotgun (WGS) entry which is preliminary data.</text>
</comment>
<gene>
    <name evidence="1" type="ORF">LR394_18070</name>
</gene>
<dbReference type="Proteomes" id="UP001138997">
    <property type="component" value="Unassembled WGS sequence"/>
</dbReference>
<dbReference type="InterPro" id="IPR016024">
    <property type="entry name" value="ARM-type_fold"/>
</dbReference>
<reference evidence="1" key="1">
    <citation type="submission" date="2021-11" db="EMBL/GenBank/DDBJ databases">
        <title>Streptomyces corallinus and Kineosporia corallina sp. nov., two new coral-derived marine actinobacteria.</title>
        <authorList>
            <person name="Buangrab K."/>
            <person name="Sutthacheep M."/>
            <person name="Yeemin T."/>
            <person name="Harunari E."/>
            <person name="Igarashi Y."/>
            <person name="Sripreechasak P."/>
            <person name="Kanchanasin P."/>
            <person name="Tanasupawat S."/>
            <person name="Phongsopitanun W."/>
        </authorList>
    </citation>
    <scope>NUCLEOTIDE SEQUENCE</scope>
    <source>
        <strain evidence="1">JCM 31032</strain>
    </source>
</reference>
<keyword evidence="2" id="KW-1185">Reference proteome</keyword>
<evidence type="ECO:0000313" key="2">
    <source>
        <dbReference type="Proteomes" id="UP001138997"/>
    </source>
</evidence>
<dbReference type="PANTHER" id="PTHR34070:SF1">
    <property type="entry name" value="DNA ALKYLATION REPAIR PROTEIN"/>
    <property type="match status" value="1"/>
</dbReference>